<dbReference type="Pfam" id="PF01408">
    <property type="entry name" value="GFO_IDH_MocA"/>
    <property type="match status" value="1"/>
</dbReference>
<dbReference type="InterPro" id="IPR036291">
    <property type="entry name" value="NAD(P)-bd_dom_sf"/>
</dbReference>
<dbReference type="EMBL" id="BONN01000001">
    <property type="protein sequence ID" value="GIG31032.1"/>
    <property type="molecule type" value="Genomic_DNA"/>
</dbReference>
<name>A0A7Y9FES4_9CELL</name>
<dbReference type="SUPFAM" id="SSF51735">
    <property type="entry name" value="NAD(P)-binding Rossmann-fold domains"/>
    <property type="match status" value="1"/>
</dbReference>
<keyword evidence="8" id="KW-1185">Reference proteome</keyword>
<organism evidence="6 7">
    <name type="scientific">Cellulomonas oligotrophica</name>
    <dbReference type="NCBI Taxonomy" id="931536"/>
    <lineage>
        <taxon>Bacteria</taxon>
        <taxon>Bacillati</taxon>
        <taxon>Actinomycetota</taxon>
        <taxon>Actinomycetes</taxon>
        <taxon>Micrococcales</taxon>
        <taxon>Cellulomonadaceae</taxon>
        <taxon>Cellulomonas</taxon>
    </lineage>
</organism>
<feature type="compositionally biased region" description="Basic and acidic residues" evidence="2">
    <location>
        <begin position="500"/>
        <end position="516"/>
    </location>
</feature>
<reference evidence="6 7" key="1">
    <citation type="submission" date="2020-07" db="EMBL/GenBank/DDBJ databases">
        <title>Sequencing the genomes of 1000 actinobacteria strains.</title>
        <authorList>
            <person name="Klenk H.-P."/>
        </authorList>
    </citation>
    <scope>NUCLEOTIDE SEQUENCE [LARGE SCALE GENOMIC DNA]</scope>
    <source>
        <strain evidence="6 7">DSM 24482</strain>
    </source>
</reference>
<dbReference type="InterPro" id="IPR051450">
    <property type="entry name" value="Gfo/Idh/MocA_Oxidoreductases"/>
</dbReference>
<sequence>MTEQLDQNPTAPRPASSRGTTADPRVVPAFAAPPPGRRRRRHAVVGTGHRAGMYVGAVTGDHADVAELVAWCDTNPGRMDHYDREVGAALGLDGPAGLPQHGPDDLERMVDEERVDVVVVTTPDATHAALVARALDAGADVVVEKPLTTTVEGCRTIVEAVERTGRDLVMTFNYRYAPRNSTLREVVASGAIGTVTSVHFEWALDTVHGADYFRRWHREKRTSGGLLVHKSSHHFDLVNWWLHDVPARVYASGGLRFYGDTNAAARGMGPRPERGTGTVGDPWTLDLTRDPRLRSLYLDAEHHDGYRRDQDVFAPGITIEDNLSLVVDYRGGATLTYSLNAHSPWEGYRVTVNGTEGRAELEVVERGAVVLDAEGNAVLDPSATPDAAAAAALEGSVRAEGERLVVQRHWEAAQRWPIPAGIGGHGGGDAILLMDVFRRDLRLAPDPLGRAAGYKDGLRAVAVGIAANRSLETGQAVLVEDLGLGTDLTLDAPQTTGRADAADRADPDRADPDRADATTGAR</sequence>
<dbReference type="SUPFAM" id="SSF55347">
    <property type="entry name" value="Glyceraldehyde-3-phosphate dehydrogenase-like, C-terminal domain"/>
    <property type="match status" value="1"/>
</dbReference>
<dbReference type="Gene3D" id="3.30.360.10">
    <property type="entry name" value="Dihydrodipicolinate Reductase, domain 2"/>
    <property type="match status" value="1"/>
</dbReference>
<dbReference type="RefSeq" id="WP_140457673.1">
    <property type="nucleotide sequence ID" value="NZ_BAABFI010000002.1"/>
</dbReference>
<dbReference type="AlphaFoldDB" id="A0A7Y9FES4"/>
<comment type="similarity">
    <text evidence="1">Belongs to the Gfo/Idh/MocA family.</text>
</comment>
<proteinExistence type="inferred from homology"/>
<dbReference type="PANTHER" id="PTHR43377:SF2">
    <property type="entry name" value="BINDING ROSSMANN FOLD OXIDOREDUCTASE, PUTATIVE (AFU_ORTHOLOGUE AFUA_4G00560)-RELATED"/>
    <property type="match status" value="1"/>
</dbReference>
<feature type="region of interest" description="Disordered" evidence="2">
    <location>
        <begin position="489"/>
        <end position="522"/>
    </location>
</feature>
<evidence type="ECO:0000259" key="4">
    <source>
        <dbReference type="Pfam" id="PF02894"/>
    </source>
</evidence>
<feature type="domain" description="Gfo/Idh/MocA-like oxidoreductase N-terminal" evidence="3">
    <location>
        <begin position="41"/>
        <end position="169"/>
    </location>
</feature>
<feature type="compositionally biased region" description="Low complexity" evidence="2">
    <location>
        <begin position="489"/>
        <end position="499"/>
    </location>
</feature>
<dbReference type="PANTHER" id="PTHR43377">
    <property type="entry name" value="BILIVERDIN REDUCTASE A"/>
    <property type="match status" value="1"/>
</dbReference>
<gene>
    <name evidence="6" type="ORF">BKA21_001509</name>
    <name evidence="5" type="ORF">Col01nite_01910</name>
</gene>
<comment type="caution">
    <text evidence="6">The sequence shown here is derived from an EMBL/GenBank/DDBJ whole genome shotgun (WGS) entry which is preliminary data.</text>
</comment>
<dbReference type="Gene3D" id="3.40.50.720">
    <property type="entry name" value="NAD(P)-binding Rossmann-like Domain"/>
    <property type="match status" value="1"/>
</dbReference>
<evidence type="ECO:0000256" key="1">
    <source>
        <dbReference type="ARBA" id="ARBA00010928"/>
    </source>
</evidence>
<reference evidence="5 8" key="2">
    <citation type="submission" date="2021-01" db="EMBL/GenBank/DDBJ databases">
        <title>Whole genome shotgun sequence of Cellulomonas oligotrophica NBRC 109435.</title>
        <authorList>
            <person name="Komaki H."/>
            <person name="Tamura T."/>
        </authorList>
    </citation>
    <scope>NUCLEOTIDE SEQUENCE [LARGE SCALE GENOMIC DNA]</scope>
    <source>
        <strain evidence="5 8">NBRC 109435</strain>
    </source>
</reference>
<dbReference type="GO" id="GO:0000166">
    <property type="term" value="F:nucleotide binding"/>
    <property type="evidence" value="ECO:0007669"/>
    <property type="project" value="InterPro"/>
</dbReference>
<dbReference type="Pfam" id="PF02894">
    <property type="entry name" value="GFO_IDH_MocA_C"/>
    <property type="match status" value="1"/>
</dbReference>
<accession>A0A7Y9FES4</accession>
<evidence type="ECO:0000313" key="7">
    <source>
        <dbReference type="Proteomes" id="UP000577956"/>
    </source>
</evidence>
<feature type="compositionally biased region" description="Polar residues" evidence="2">
    <location>
        <begin position="1"/>
        <end position="10"/>
    </location>
</feature>
<feature type="region of interest" description="Disordered" evidence="2">
    <location>
        <begin position="1"/>
        <end position="41"/>
    </location>
</feature>
<dbReference type="InterPro" id="IPR004104">
    <property type="entry name" value="Gfo/Idh/MocA-like_OxRdtase_C"/>
</dbReference>
<evidence type="ECO:0000259" key="3">
    <source>
        <dbReference type="Pfam" id="PF01408"/>
    </source>
</evidence>
<evidence type="ECO:0000256" key="2">
    <source>
        <dbReference type="SAM" id="MobiDB-lite"/>
    </source>
</evidence>
<feature type="domain" description="Gfo/Idh/MocA-like oxidoreductase C-terminal" evidence="4">
    <location>
        <begin position="184"/>
        <end position="370"/>
    </location>
</feature>
<dbReference type="Proteomes" id="UP000577956">
    <property type="component" value="Unassembled WGS sequence"/>
</dbReference>
<evidence type="ECO:0000313" key="6">
    <source>
        <dbReference type="EMBL" id="NYD85960.1"/>
    </source>
</evidence>
<dbReference type="Proteomes" id="UP000618382">
    <property type="component" value="Unassembled WGS sequence"/>
</dbReference>
<dbReference type="InterPro" id="IPR000683">
    <property type="entry name" value="Gfo/Idh/MocA-like_OxRdtase_N"/>
</dbReference>
<protein>
    <submittedName>
        <fullName evidence="5 6">Dehydrogenase</fullName>
    </submittedName>
</protein>
<evidence type="ECO:0000313" key="8">
    <source>
        <dbReference type="Proteomes" id="UP000618382"/>
    </source>
</evidence>
<dbReference type="EMBL" id="JACCBK010000001">
    <property type="protein sequence ID" value="NYD85960.1"/>
    <property type="molecule type" value="Genomic_DNA"/>
</dbReference>
<evidence type="ECO:0000313" key="5">
    <source>
        <dbReference type="EMBL" id="GIG31032.1"/>
    </source>
</evidence>